<dbReference type="Gene3D" id="3.30.559.10">
    <property type="entry name" value="Chloramphenicol acetyltransferase-like domain"/>
    <property type="match status" value="1"/>
</dbReference>
<accession>A0ABR9DH30</accession>
<dbReference type="Pfam" id="PF13193">
    <property type="entry name" value="AMP-binding_C"/>
    <property type="match status" value="1"/>
</dbReference>
<dbReference type="SUPFAM" id="SSF47336">
    <property type="entry name" value="ACP-like"/>
    <property type="match status" value="1"/>
</dbReference>
<dbReference type="InterPro" id="IPR036736">
    <property type="entry name" value="ACP-like_sf"/>
</dbReference>
<comment type="caution">
    <text evidence="2">The sequence shown here is derived from an EMBL/GenBank/DDBJ whole genome shotgun (WGS) entry which is preliminary data.</text>
</comment>
<dbReference type="PROSITE" id="PS50075">
    <property type="entry name" value="CARRIER"/>
    <property type="match status" value="1"/>
</dbReference>
<name>A0ABR9DH30_9GAMM</name>
<dbReference type="CDD" id="cd19531">
    <property type="entry name" value="LCL_NRPS-like"/>
    <property type="match status" value="1"/>
</dbReference>
<dbReference type="PROSITE" id="PS00455">
    <property type="entry name" value="AMP_BINDING"/>
    <property type="match status" value="1"/>
</dbReference>
<dbReference type="Gene3D" id="3.40.50.980">
    <property type="match status" value="2"/>
</dbReference>
<dbReference type="Pfam" id="PF00550">
    <property type="entry name" value="PP-binding"/>
    <property type="match status" value="1"/>
</dbReference>
<dbReference type="Pfam" id="PF00501">
    <property type="entry name" value="AMP-binding"/>
    <property type="match status" value="1"/>
</dbReference>
<dbReference type="Gene3D" id="1.10.1200.10">
    <property type="entry name" value="ACP-like"/>
    <property type="match status" value="1"/>
</dbReference>
<dbReference type="Pfam" id="PF00668">
    <property type="entry name" value="Condensation"/>
    <property type="match status" value="1"/>
</dbReference>
<dbReference type="InterPro" id="IPR020845">
    <property type="entry name" value="AMP-binding_CS"/>
</dbReference>
<dbReference type="Gene3D" id="2.30.38.10">
    <property type="entry name" value="Luciferase, Domain 3"/>
    <property type="match status" value="1"/>
</dbReference>
<dbReference type="InterPro" id="IPR023213">
    <property type="entry name" value="CAT-like_dom_sf"/>
</dbReference>
<dbReference type="PANTHER" id="PTHR45527:SF1">
    <property type="entry name" value="FATTY ACID SYNTHASE"/>
    <property type="match status" value="1"/>
</dbReference>
<dbReference type="SUPFAM" id="SSF56801">
    <property type="entry name" value="Acetyl-CoA synthetase-like"/>
    <property type="match status" value="1"/>
</dbReference>
<dbReference type="CDD" id="cd05930">
    <property type="entry name" value="A_NRPS"/>
    <property type="match status" value="1"/>
</dbReference>
<dbReference type="PANTHER" id="PTHR45527">
    <property type="entry name" value="NONRIBOSOMAL PEPTIDE SYNTHETASE"/>
    <property type="match status" value="1"/>
</dbReference>
<evidence type="ECO:0000259" key="1">
    <source>
        <dbReference type="PROSITE" id="PS50075"/>
    </source>
</evidence>
<evidence type="ECO:0000313" key="3">
    <source>
        <dbReference type="Proteomes" id="UP000641152"/>
    </source>
</evidence>
<proteinExistence type="predicted"/>
<sequence>MPSHTARIADLSKEKQALLLKRIKDRSVFVNQTISKRANFSLCPLSFAQERLWFLAQMEPDSPFYNIAGLVQLQGNLNISILEQALNEVVRRHEALRTSFVTIENEVRQAVEVNSAITINHIDLTGMDELQQKSIVKTLEVQEAHRVFDLKQPPLLRTTLLKLDGERYALLMTLHHIVADEWSLRLLIKEIGAYYQTFKSGNPSSEPELMIQYADFADWQRNRLQGELYAKQIAYWRQYLENAPRALELPTDRPRPLVMSYHGASHEFELNDETTAALIRLSRQADTTLFVVMMATFIILLSRYSGQSTICVGYPIANRNRRDIESLIGFFVNTLVLKSDLSGNPTFIELLNNVRKNSLDAQNNQDLPFERLVEELKLEREPNRTPLFQAMLVYQNAPMDTLSVSELKLNIVDAEMNSAKFDLTLSISKLEKNIRCTFKYSTELFVESTIYRMANNLKKLLESVLDCPDTPISDLPLLTADENRLILEDWNQTRIIFEEKKCIFQLFEEQVEKTPNAIAVIFEDRSLTYKELNIRANQVAHYLRSKGVGAEMLVGLCVDRSLEMIIGLLGILKAGGAYVPIDPYFPSKRLEFLLNETKVSILLTQEEILSKFTGWKGDAICLDNYSLFYNINWIDNLNAKNYIGSLVYVIFTSGSTGKPKGVSITNHGLVNYVFSMIRKIGVKPGLRFAIVSTISADLGNTSIFISLLSGGCLNVLSYENVMDSSKFYQSLSDTKIDIIKMVPTHLNSLLDGSNKINMQIGDCLVVGGETMSVGLSEKIINDIGCCKLINHYGPTEATIGSLTLDVNEYIDNYTIIHSIPIGRPIDNVYVYVLDKRLLPVPIGVIGELYIGGFGLARGYINRPDLTADKFVPNPFKCDGSRLYRTGDWVRYRPDGNIEFLGRFDDQLKIRGFRIELEEIRMHLLRHHKVVDSVVVAKEDMTGDRRLVGYLVTIEKDDFNIADLMEFMRAELPDYMCPSSYVFLERLPLTANGKLDREALPVPDFCNQFTKGYIAPLSETEKALVRIFEEVLKVNKISVEDSFFDLGGHSLLATQLMSKICNYFNIDFPLKTIFEVKSVRKMAEEIDLAAWILDNNNKSGTASNIQYKEIKL</sequence>
<organism evidence="2 3">
    <name type="scientific">Methylomonas fluvii</name>
    <dbReference type="NCBI Taxonomy" id="1854564"/>
    <lineage>
        <taxon>Bacteria</taxon>
        <taxon>Pseudomonadati</taxon>
        <taxon>Pseudomonadota</taxon>
        <taxon>Gammaproteobacteria</taxon>
        <taxon>Methylococcales</taxon>
        <taxon>Methylococcaceae</taxon>
        <taxon>Methylomonas</taxon>
    </lineage>
</organism>
<dbReference type="InterPro" id="IPR009081">
    <property type="entry name" value="PP-bd_ACP"/>
</dbReference>
<dbReference type="InterPro" id="IPR010071">
    <property type="entry name" value="AA_adenyl_dom"/>
</dbReference>
<dbReference type="Gene3D" id="3.30.559.30">
    <property type="entry name" value="Nonribosomal peptide synthetase, condensation domain"/>
    <property type="match status" value="1"/>
</dbReference>
<dbReference type="SUPFAM" id="SSF52777">
    <property type="entry name" value="CoA-dependent acyltransferases"/>
    <property type="match status" value="2"/>
</dbReference>
<dbReference type="Gene3D" id="3.30.300.30">
    <property type="match status" value="1"/>
</dbReference>
<dbReference type="InterPro" id="IPR045851">
    <property type="entry name" value="AMP-bd_C_sf"/>
</dbReference>
<dbReference type="InterPro" id="IPR000873">
    <property type="entry name" value="AMP-dep_synth/lig_dom"/>
</dbReference>
<protein>
    <submittedName>
        <fullName evidence="2">Amino acid adenylation domain-containing protein</fullName>
    </submittedName>
</protein>
<evidence type="ECO:0000313" key="2">
    <source>
        <dbReference type="EMBL" id="MBD9361554.1"/>
    </source>
</evidence>
<dbReference type="RefSeq" id="WP_192394360.1">
    <property type="nucleotide sequence ID" value="NZ_CAJHIU010000002.1"/>
</dbReference>
<dbReference type="EMBL" id="JACXST010000002">
    <property type="protein sequence ID" value="MBD9361554.1"/>
    <property type="molecule type" value="Genomic_DNA"/>
</dbReference>
<dbReference type="NCBIfam" id="TIGR01733">
    <property type="entry name" value="AA-adenyl-dom"/>
    <property type="match status" value="1"/>
</dbReference>
<dbReference type="InterPro" id="IPR025110">
    <property type="entry name" value="AMP-bd_C"/>
</dbReference>
<reference evidence="2 3" key="1">
    <citation type="submission" date="2020-09" db="EMBL/GenBank/DDBJ databases">
        <title>Methylomonas albis sp. nov. and Methylomonas fluvii sp. nov.: Two cold-adapted methanotrophs from the River Elbe and an amended description of Methylovulum psychrotolerans strain Eb1.</title>
        <authorList>
            <person name="Bussmann I.K."/>
            <person name="Klings K.-W."/>
            <person name="Warnstedt J."/>
            <person name="Hoppert M."/>
            <person name="Saborowski A."/>
            <person name="Horn F."/>
            <person name="Liebner S."/>
        </authorList>
    </citation>
    <scope>NUCLEOTIDE SEQUENCE [LARGE SCALE GENOMIC DNA]</scope>
    <source>
        <strain evidence="2 3">EbB</strain>
    </source>
</reference>
<dbReference type="Proteomes" id="UP000641152">
    <property type="component" value="Unassembled WGS sequence"/>
</dbReference>
<dbReference type="InterPro" id="IPR001242">
    <property type="entry name" value="Condensation_dom"/>
</dbReference>
<feature type="domain" description="Carrier" evidence="1">
    <location>
        <begin position="1014"/>
        <end position="1089"/>
    </location>
</feature>
<keyword evidence="3" id="KW-1185">Reference proteome</keyword>
<gene>
    <name evidence="2" type="ORF">EBB_13670</name>
</gene>